<reference evidence="4" key="2">
    <citation type="submission" date="2019-10" db="EMBL/GenBank/DDBJ databases">
        <title>Conservation and host-specific expression of non-tandemly repeated heterogenous ribosome RNA gene in arbuscular mycorrhizal fungi.</title>
        <authorList>
            <person name="Maeda T."/>
            <person name="Kobayashi Y."/>
            <person name="Nakagawa T."/>
            <person name="Ezawa T."/>
            <person name="Yamaguchi K."/>
            <person name="Bino T."/>
            <person name="Nishimoto Y."/>
            <person name="Shigenobu S."/>
            <person name="Kawaguchi M."/>
        </authorList>
    </citation>
    <scope>NUCLEOTIDE SEQUENCE</scope>
    <source>
        <strain evidence="4">HR1</strain>
    </source>
</reference>
<evidence type="ECO:0000259" key="2">
    <source>
        <dbReference type="PROSITE" id="PS51294"/>
    </source>
</evidence>
<sequence>MSSSNILQTSEEVGELDTEGLITLLRGRQNLHLNETHYNVLRYKEIAGSDFLSYTKEDFESFGLAPGPAKRIEQLVNELNNQNLVILNPWSSTEDIRLITAVRRFGTRSWSRVAHEMGNRNSIECQTRWRLIDFNANRPNRTSTRNLYLIRRRRRNALNANQRRTTQSRNTNRTLPSILLNSAHVAQNTNHNDRDVRMSLEYVLNTDTS</sequence>
<keyword evidence="4" id="KW-0238">DNA-binding</keyword>
<dbReference type="OrthoDB" id="2143914at2759"/>
<dbReference type="PROSITE" id="PS50090">
    <property type="entry name" value="MYB_LIKE"/>
    <property type="match status" value="1"/>
</dbReference>
<gene>
    <name evidence="4" type="ORF">RCL2_001597400</name>
    <name evidence="3" type="ORF">RclHR1_06850007</name>
</gene>
<dbReference type="InterPro" id="IPR001005">
    <property type="entry name" value="SANT/Myb"/>
</dbReference>
<name>A0A2Z6SJZ8_9GLOM</name>
<dbReference type="SUPFAM" id="SSF46689">
    <property type="entry name" value="Homeodomain-like"/>
    <property type="match status" value="1"/>
</dbReference>
<reference evidence="3 5" key="1">
    <citation type="submission" date="2017-11" db="EMBL/GenBank/DDBJ databases">
        <title>The genome of Rhizophagus clarus HR1 reveals common genetic basis of auxotrophy among arbuscular mycorrhizal fungi.</title>
        <authorList>
            <person name="Kobayashi Y."/>
        </authorList>
    </citation>
    <scope>NUCLEOTIDE SEQUENCE [LARGE SCALE GENOMIC DNA]</scope>
    <source>
        <strain evidence="3 5">HR1</strain>
    </source>
</reference>
<organism evidence="3 5">
    <name type="scientific">Rhizophagus clarus</name>
    <dbReference type="NCBI Taxonomy" id="94130"/>
    <lineage>
        <taxon>Eukaryota</taxon>
        <taxon>Fungi</taxon>
        <taxon>Fungi incertae sedis</taxon>
        <taxon>Mucoromycota</taxon>
        <taxon>Glomeromycotina</taxon>
        <taxon>Glomeromycetes</taxon>
        <taxon>Glomerales</taxon>
        <taxon>Glomeraceae</taxon>
        <taxon>Rhizophagus</taxon>
    </lineage>
</organism>
<dbReference type="STRING" id="94130.A0A2Z6SJZ8"/>
<dbReference type="InterPro" id="IPR013761">
    <property type="entry name" value="SAM/pointed_sf"/>
</dbReference>
<accession>A0A2Z6SJZ8</accession>
<proteinExistence type="predicted"/>
<dbReference type="EMBL" id="BLAL01000183">
    <property type="protein sequence ID" value="GES89056.1"/>
    <property type="molecule type" value="Genomic_DNA"/>
</dbReference>
<dbReference type="SMART" id="SM00717">
    <property type="entry name" value="SANT"/>
    <property type="match status" value="1"/>
</dbReference>
<dbReference type="InterPro" id="IPR009057">
    <property type="entry name" value="Homeodomain-like_sf"/>
</dbReference>
<dbReference type="GO" id="GO:0003677">
    <property type="term" value="F:DNA binding"/>
    <property type="evidence" value="ECO:0007669"/>
    <property type="project" value="UniProtKB-KW"/>
</dbReference>
<dbReference type="AlphaFoldDB" id="A0A2Z6SJZ8"/>
<dbReference type="EMBL" id="BEXD01004076">
    <property type="protein sequence ID" value="GBC06459.1"/>
    <property type="molecule type" value="Genomic_DNA"/>
</dbReference>
<dbReference type="PROSITE" id="PS51294">
    <property type="entry name" value="HTH_MYB"/>
    <property type="match status" value="1"/>
</dbReference>
<evidence type="ECO:0000259" key="1">
    <source>
        <dbReference type="PROSITE" id="PS50090"/>
    </source>
</evidence>
<evidence type="ECO:0000313" key="3">
    <source>
        <dbReference type="EMBL" id="GBC06459.1"/>
    </source>
</evidence>
<protein>
    <submittedName>
        <fullName evidence="4">Myb-like DNA-binding domain containing protein</fullName>
    </submittedName>
</protein>
<feature type="domain" description="HTH myb-type" evidence="2">
    <location>
        <begin position="89"/>
        <end position="136"/>
    </location>
</feature>
<dbReference type="CDD" id="cd00167">
    <property type="entry name" value="SANT"/>
    <property type="match status" value="1"/>
</dbReference>
<dbReference type="Proteomes" id="UP000615446">
    <property type="component" value="Unassembled WGS sequence"/>
</dbReference>
<dbReference type="Proteomes" id="UP000247702">
    <property type="component" value="Unassembled WGS sequence"/>
</dbReference>
<feature type="domain" description="Myb-like" evidence="1">
    <location>
        <begin position="88"/>
        <end position="130"/>
    </location>
</feature>
<evidence type="ECO:0000313" key="4">
    <source>
        <dbReference type="EMBL" id="GES89056.1"/>
    </source>
</evidence>
<dbReference type="Gene3D" id="1.10.150.50">
    <property type="entry name" value="Transcription Factor, Ets-1"/>
    <property type="match status" value="1"/>
</dbReference>
<dbReference type="Pfam" id="PF00249">
    <property type="entry name" value="Myb_DNA-binding"/>
    <property type="match status" value="1"/>
</dbReference>
<dbReference type="Gene3D" id="1.10.10.60">
    <property type="entry name" value="Homeodomain-like"/>
    <property type="match status" value="1"/>
</dbReference>
<evidence type="ECO:0000313" key="5">
    <source>
        <dbReference type="Proteomes" id="UP000247702"/>
    </source>
</evidence>
<comment type="caution">
    <text evidence="3">The sequence shown here is derived from an EMBL/GenBank/DDBJ whole genome shotgun (WGS) entry which is preliminary data.</text>
</comment>
<dbReference type="InterPro" id="IPR017930">
    <property type="entry name" value="Myb_dom"/>
</dbReference>
<keyword evidence="5" id="KW-1185">Reference proteome</keyword>